<protein>
    <recommendedName>
        <fullName evidence="3">Elongator complex protein 5</fullName>
    </recommendedName>
</protein>
<dbReference type="AlphaFoldDB" id="A0AAW0GPQ2"/>
<name>A0AAW0GPQ2_9APHY</name>
<evidence type="ECO:0008006" key="3">
    <source>
        <dbReference type="Google" id="ProtNLM"/>
    </source>
</evidence>
<comment type="caution">
    <text evidence="1">The sequence shown here is derived from an EMBL/GenBank/DDBJ whole genome shotgun (WGS) entry which is preliminary data.</text>
</comment>
<dbReference type="EMBL" id="JASBNA010000001">
    <property type="protein sequence ID" value="KAK7695466.1"/>
    <property type="molecule type" value="Genomic_DNA"/>
</dbReference>
<gene>
    <name evidence="1" type="ORF">QCA50_000102</name>
</gene>
<accession>A0AAW0GPQ2</accession>
<evidence type="ECO:0000313" key="2">
    <source>
        <dbReference type="Proteomes" id="UP001385951"/>
    </source>
</evidence>
<reference evidence="1 2" key="1">
    <citation type="submission" date="2022-09" db="EMBL/GenBank/DDBJ databases">
        <authorList>
            <person name="Palmer J.M."/>
        </authorList>
    </citation>
    <scope>NUCLEOTIDE SEQUENCE [LARGE SCALE GENOMIC DNA]</scope>
    <source>
        <strain evidence="1 2">DSM 7382</strain>
    </source>
</reference>
<keyword evidence="2" id="KW-1185">Reference proteome</keyword>
<proteinExistence type="predicted"/>
<sequence>MTTLFPPSSPTLPEFRTLLVDGNYHPSAPIHLCVSHLAQSDGKQAILLYPSRAKFTSALKESNDGWLNQHGGEGAFSQHTRNVQVLYPPTTVHLTFLLSMLHKAQKSDKDDFIRKTTFAATPSLIMLCEPSAYLSGNPDATIASYLSLLSHAFSCVSSLSQTPNTSVSLAVFDSGLTNLKLPILPPLHMEELEKQGEREAKEKQIEYQPDTTPKSIPIPFLAYKYFELVGTFEDDHENNHSTSRSRIFKLVRPDSGTEELSWKWRERRDQEPDGVAFTWT</sequence>
<organism evidence="1 2">
    <name type="scientific">Cerrena zonata</name>
    <dbReference type="NCBI Taxonomy" id="2478898"/>
    <lineage>
        <taxon>Eukaryota</taxon>
        <taxon>Fungi</taxon>
        <taxon>Dikarya</taxon>
        <taxon>Basidiomycota</taxon>
        <taxon>Agaricomycotina</taxon>
        <taxon>Agaricomycetes</taxon>
        <taxon>Polyporales</taxon>
        <taxon>Cerrenaceae</taxon>
        <taxon>Cerrena</taxon>
    </lineage>
</organism>
<dbReference type="Proteomes" id="UP001385951">
    <property type="component" value="Unassembled WGS sequence"/>
</dbReference>
<evidence type="ECO:0000313" key="1">
    <source>
        <dbReference type="EMBL" id="KAK7695466.1"/>
    </source>
</evidence>